<name>A0A974SIY3_9HYPH</name>
<dbReference type="FunFam" id="3.40.605.10:FF:000007">
    <property type="entry name" value="NAD/NADP-dependent betaine aldehyde dehydrogenase"/>
    <property type="match status" value="1"/>
</dbReference>
<comment type="similarity">
    <text evidence="1 5">Belongs to the aldehyde dehydrogenase family.</text>
</comment>
<accession>A0A974SIY3</accession>
<gene>
    <name evidence="7" type="ORF">EZH22_00180</name>
</gene>
<evidence type="ECO:0000313" key="7">
    <source>
        <dbReference type="EMBL" id="QRG06922.1"/>
    </source>
</evidence>
<dbReference type="InterPro" id="IPR016162">
    <property type="entry name" value="Ald_DH_N"/>
</dbReference>
<dbReference type="Gene3D" id="3.40.605.10">
    <property type="entry name" value="Aldehyde Dehydrogenase, Chain A, domain 1"/>
    <property type="match status" value="1"/>
</dbReference>
<proteinExistence type="inferred from homology"/>
<evidence type="ECO:0000256" key="3">
    <source>
        <dbReference type="ARBA" id="ARBA00023097"/>
    </source>
</evidence>
<feature type="domain" description="Aldehyde dehydrogenase" evidence="6">
    <location>
        <begin position="35"/>
        <end position="499"/>
    </location>
</feature>
<evidence type="ECO:0000256" key="1">
    <source>
        <dbReference type="ARBA" id="ARBA00009986"/>
    </source>
</evidence>
<evidence type="ECO:0000256" key="2">
    <source>
        <dbReference type="ARBA" id="ARBA00023002"/>
    </source>
</evidence>
<evidence type="ECO:0000256" key="4">
    <source>
        <dbReference type="PROSITE-ProRule" id="PRU10007"/>
    </source>
</evidence>
<dbReference type="AlphaFoldDB" id="A0A974SIY3"/>
<dbReference type="Gene3D" id="3.40.309.10">
    <property type="entry name" value="Aldehyde Dehydrogenase, Chain A, domain 2"/>
    <property type="match status" value="1"/>
</dbReference>
<dbReference type="KEGG" id="xdi:EZH22_00180"/>
<dbReference type="GO" id="GO:0016620">
    <property type="term" value="F:oxidoreductase activity, acting on the aldehyde or oxo group of donors, NAD or NADP as acceptor"/>
    <property type="evidence" value="ECO:0007669"/>
    <property type="project" value="InterPro"/>
</dbReference>
<dbReference type="PROSITE" id="PS00070">
    <property type="entry name" value="ALDEHYDE_DEHYDR_CYS"/>
    <property type="match status" value="1"/>
</dbReference>
<dbReference type="InterPro" id="IPR016161">
    <property type="entry name" value="Ald_DH/histidinol_DH"/>
</dbReference>
<feature type="active site" evidence="4">
    <location>
        <position position="274"/>
    </location>
</feature>
<keyword evidence="3" id="KW-0558">Oxidation</keyword>
<dbReference type="PANTHER" id="PTHR11699">
    <property type="entry name" value="ALDEHYDE DEHYDROGENASE-RELATED"/>
    <property type="match status" value="1"/>
</dbReference>
<dbReference type="RefSeq" id="WP_203193832.1">
    <property type="nucleotide sequence ID" value="NZ_CP063362.1"/>
</dbReference>
<dbReference type="EMBL" id="CP063362">
    <property type="protein sequence ID" value="QRG06922.1"/>
    <property type="molecule type" value="Genomic_DNA"/>
</dbReference>
<protein>
    <submittedName>
        <fullName evidence="7">Aldehyde dehydrogenase family protein</fullName>
    </submittedName>
</protein>
<sequence>MTTDTLTKPSGIALLKTAAATFVPGPHRMLIGGAWRDAASGETIPVEDPATGEVMTSVPAGGVQDVDLAVTAARRALEGPWARMTGLERGKLISRFAARLEELADELAEIEAIDCGKPVAYARYVDVGLSATTYHYMAGWASKITGETVGVSTPGDFHAYTLREPVGVVAQIVPWNFPLVLTAYKLAPSLAAGCTAVIKPAEQTPLSTLRLAQIIEEVGFPPGVVNVVTGYGATAGAALAEHPDVDKVAFTGSTDVGKMVARAATSNLKRVTLELGGKSPMVVFKDADLDRAIPGLASAIFFHQGQVCTAGSRLFVHRSIHDRVVEGIAAEAGKLVIGHGLEPDTTMGPLISGRQLERVMGYLDQGMAGGAEMVTGGGRMGNGGHFMEPTILAGTNADMAVVREEIFGPVLCVMSYDDEDLDAVAKAANDSPFGLSASVWTRDLSTAHKMAKRIKAGSVWINMHHFFDPALPFGGFKQSGWGREQGADAIRTFTEVKSVCAAL</sequence>
<dbReference type="InterPro" id="IPR029510">
    <property type="entry name" value="Ald_DH_CS_GLU"/>
</dbReference>
<dbReference type="InterPro" id="IPR015590">
    <property type="entry name" value="Aldehyde_DH_dom"/>
</dbReference>
<evidence type="ECO:0000259" key="6">
    <source>
        <dbReference type="Pfam" id="PF00171"/>
    </source>
</evidence>
<dbReference type="InterPro" id="IPR016160">
    <property type="entry name" value="Ald_DH_CS_CYS"/>
</dbReference>
<dbReference type="PROSITE" id="PS00687">
    <property type="entry name" value="ALDEHYDE_DEHYDR_GLU"/>
    <property type="match status" value="1"/>
</dbReference>
<organism evidence="7 8">
    <name type="scientific">Xanthobacter dioxanivorans</name>
    <dbReference type="NCBI Taxonomy" id="2528964"/>
    <lineage>
        <taxon>Bacteria</taxon>
        <taxon>Pseudomonadati</taxon>
        <taxon>Pseudomonadota</taxon>
        <taxon>Alphaproteobacteria</taxon>
        <taxon>Hyphomicrobiales</taxon>
        <taxon>Xanthobacteraceae</taxon>
        <taxon>Xanthobacter</taxon>
    </lineage>
</organism>
<keyword evidence="8" id="KW-1185">Reference proteome</keyword>
<reference evidence="7 8" key="1">
    <citation type="submission" date="2020-10" db="EMBL/GenBank/DDBJ databases">
        <title>Degradation of 1,4-Dioxane by Xanthobacter sp. YN2, via a Novel Group-2 Soluble Di-Iron Monooxygenase.</title>
        <authorList>
            <person name="Ma F."/>
            <person name="Wang Y."/>
            <person name="Yang J."/>
            <person name="Guo H."/>
            <person name="Su D."/>
            <person name="Yu L."/>
        </authorList>
    </citation>
    <scope>NUCLEOTIDE SEQUENCE [LARGE SCALE GENOMIC DNA]</scope>
    <source>
        <strain evidence="7 8">YN2</strain>
    </source>
</reference>
<dbReference type="Pfam" id="PF00171">
    <property type="entry name" value="Aldedh"/>
    <property type="match status" value="1"/>
</dbReference>
<dbReference type="SUPFAM" id="SSF53720">
    <property type="entry name" value="ALDH-like"/>
    <property type="match status" value="1"/>
</dbReference>
<evidence type="ECO:0000313" key="8">
    <source>
        <dbReference type="Proteomes" id="UP000596427"/>
    </source>
</evidence>
<evidence type="ECO:0000256" key="5">
    <source>
        <dbReference type="RuleBase" id="RU003345"/>
    </source>
</evidence>
<keyword evidence="2 5" id="KW-0560">Oxidoreductase</keyword>
<dbReference type="Proteomes" id="UP000596427">
    <property type="component" value="Chromosome"/>
</dbReference>
<dbReference type="InterPro" id="IPR016163">
    <property type="entry name" value="Ald_DH_C"/>
</dbReference>
<dbReference type="FunFam" id="3.40.309.10:FF:000012">
    <property type="entry name" value="Betaine aldehyde dehydrogenase"/>
    <property type="match status" value="1"/>
</dbReference>